<keyword evidence="1 3" id="KW-0489">Methyltransferase</keyword>
<dbReference type="AlphaFoldDB" id="A0A6M3IIR5"/>
<proteinExistence type="predicted"/>
<evidence type="ECO:0000256" key="2">
    <source>
        <dbReference type="ARBA" id="ARBA00022679"/>
    </source>
</evidence>
<dbReference type="InterPro" id="IPR029063">
    <property type="entry name" value="SAM-dependent_MTases_sf"/>
</dbReference>
<protein>
    <submittedName>
        <fullName evidence="3">Putative methyltransferase</fullName>
    </submittedName>
</protein>
<dbReference type="GO" id="GO:0008168">
    <property type="term" value="F:methyltransferase activity"/>
    <property type="evidence" value="ECO:0007669"/>
    <property type="project" value="UniProtKB-KW"/>
</dbReference>
<dbReference type="EMBL" id="MT141251">
    <property type="protein sequence ID" value="QJA57038.1"/>
    <property type="molecule type" value="Genomic_DNA"/>
</dbReference>
<name>A0A6M3IIR5_9ZZZZ</name>
<evidence type="ECO:0000256" key="1">
    <source>
        <dbReference type="ARBA" id="ARBA00022603"/>
    </source>
</evidence>
<reference evidence="3" key="1">
    <citation type="submission" date="2020-03" db="EMBL/GenBank/DDBJ databases">
        <title>The deep terrestrial virosphere.</title>
        <authorList>
            <person name="Holmfeldt K."/>
            <person name="Nilsson E."/>
            <person name="Simone D."/>
            <person name="Lopez-Fernandez M."/>
            <person name="Wu X."/>
            <person name="de Brujin I."/>
            <person name="Lundin D."/>
            <person name="Andersson A."/>
            <person name="Bertilsson S."/>
            <person name="Dopson M."/>
        </authorList>
    </citation>
    <scope>NUCLEOTIDE SEQUENCE</scope>
    <source>
        <strain evidence="3">MM415B01736</strain>
    </source>
</reference>
<dbReference type="GO" id="GO:0032259">
    <property type="term" value="P:methylation"/>
    <property type="evidence" value="ECO:0007669"/>
    <property type="project" value="UniProtKB-KW"/>
</dbReference>
<gene>
    <name evidence="3" type="ORF">MM415B01736_0004</name>
</gene>
<dbReference type="InterPro" id="IPR001525">
    <property type="entry name" value="C5_MeTfrase"/>
</dbReference>
<sequence>MRLLDLFCGAGGVAMGYHQAGFEVVGVDINPQPRFPFEFHQADALDFPLNGFDIIHASPPCQAYCALKTMPNLRKHEKLIPAVRYMLETWGGAWVIENVEGAKRELRDPIMLCGSMFGLCSNGYQVRRHRYFESNFPINVPISCAHGTRTMGIYGAKVRDIAKEKRHYAKPKETRGKPTGVVLPQKWGLEAMGVEWMNIKEASQSIPPAYTQYIGEQYNKSLNWTAKKRRQLA</sequence>
<organism evidence="3">
    <name type="scientific">viral metagenome</name>
    <dbReference type="NCBI Taxonomy" id="1070528"/>
    <lineage>
        <taxon>unclassified sequences</taxon>
        <taxon>metagenomes</taxon>
        <taxon>organismal metagenomes</taxon>
    </lineage>
</organism>
<keyword evidence="2 3" id="KW-0808">Transferase</keyword>
<evidence type="ECO:0000313" key="3">
    <source>
        <dbReference type="EMBL" id="QJA57038.1"/>
    </source>
</evidence>
<dbReference type="Pfam" id="PF00145">
    <property type="entry name" value="DNA_methylase"/>
    <property type="match status" value="1"/>
</dbReference>
<dbReference type="SUPFAM" id="SSF53335">
    <property type="entry name" value="S-adenosyl-L-methionine-dependent methyltransferases"/>
    <property type="match status" value="1"/>
</dbReference>
<dbReference type="Gene3D" id="3.40.50.150">
    <property type="entry name" value="Vaccinia Virus protein VP39"/>
    <property type="match status" value="1"/>
</dbReference>
<accession>A0A6M3IIR5</accession>